<evidence type="ECO:0000256" key="1">
    <source>
        <dbReference type="SAM" id="SignalP"/>
    </source>
</evidence>
<accession>A0A3E2WJL1</accession>
<protein>
    <submittedName>
        <fullName evidence="2">Extracellular solute-binding protein</fullName>
    </submittedName>
</protein>
<dbReference type="EMBL" id="QVIA01000026">
    <property type="protein sequence ID" value="RGC26876.1"/>
    <property type="molecule type" value="Genomic_DNA"/>
</dbReference>
<dbReference type="SUPFAM" id="SSF53850">
    <property type="entry name" value="Periplasmic binding protein-like II"/>
    <property type="match status" value="1"/>
</dbReference>
<dbReference type="Gene3D" id="3.40.190.10">
    <property type="entry name" value="Periplasmic binding protein-like II"/>
    <property type="match status" value="2"/>
</dbReference>
<dbReference type="PROSITE" id="PS51257">
    <property type="entry name" value="PROKAR_LIPOPROTEIN"/>
    <property type="match status" value="1"/>
</dbReference>
<organism evidence="2 3">
    <name type="scientific">Hungatella hathewayi</name>
    <dbReference type="NCBI Taxonomy" id="154046"/>
    <lineage>
        <taxon>Bacteria</taxon>
        <taxon>Bacillati</taxon>
        <taxon>Bacillota</taxon>
        <taxon>Clostridia</taxon>
        <taxon>Lachnospirales</taxon>
        <taxon>Lachnospiraceae</taxon>
        <taxon>Hungatella</taxon>
    </lineage>
</organism>
<dbReference type="PANTHER" id="PTHR43649">
    <property type="entry name" value="ARABINOSE-BINDING PROTEIN-RELATED"/>
    <property type="match status" value="1"/>
</dbReference>
<dbReference type="InterPro" id="IPR050490">
    <property type="entry name" value="Bact_solute-bd_prot1"/>
</dbReference>
<gene>
    <name evidence="2" type="ORF">DWX41_18870</name>
</gene>
<feature type="signal peptide" evidence="1">
    <location>
        <begin position="1"/>
        <end position="19"/>
    </location>
</feature>
<dbReference type="AlphaFoldDB" id="A0A3E2WJL1"/>
<keyword evidence="1" id="KW-0732">Signal</keyword>
<feature type="chain" id="PRO_5038732302" evidence="1">
    <location>
        <begin position="20"/>
        <end position="439"/>
    </location>
</feature>
<comment type="caution">
    <text evidence="2">The sequence shown here is derived from an EMBL/GenBank/DDBJ whole genome shotgun (WGS) entry which is preliminary data.</text>
</comment>
<dbReference type="Proteomes" id="UP000261111">
    <property type="component" value="Unassembled WGS sequence"/>
</dbReference>
<dbReference type="Pfam" id="PF01547">
    <property type="entry name" value="SBP_bac_1"/>
    <property type="match status" value="1"/>
</dbReference>
<sequence length="439" mass="47809">MKKIGALLLTGAMTAGLLAGCGTSQSGKKNNEPSGNGKEFDGVTLSFFVDADVEKGGYQAVIDMAEEKLGLTVEVEEHVGGSDGDNIVKTRLASGEMSDICMYNAGSLLKALNPSEYFYDISNEKFTEKLDDTFKETVTVDGKVYGVPLTSTQAGAIIYYKPDYEELGLEIPKTWDEFLENCEKLEAAGKTAMIGTFGDNWTSQVLFVGDNYNVLAENPDFAEEFEAGTAKYATTDAGIKSFQKLLDVQPYYNEDYLAATYDDGVEMMANGEGTHWAMLTQALTAINALYPEVMDDLGVFAIPGENPEDVGLTVWESTSMYINKNSENLDAILAFMELYLSEEALDTYAEVVPPTGPYCIKDYELPDSAFSAVKNDMQAYFDSGKTRTALEYMTSVKGANCPQICQEVGSGQSTAKEAAAAYDEDCKKQAVQLGLDWED</sequence>
<dbReference type="InterPro" id="IPR006059">
    <property type="entry name" value="SBP"/>
</dbReference>
<dbReference type="PANTHER" id="PTHR43649:SF12">
    <property type="entry name" value="DIACETYLCHITOBIOSE BINDING PROTEIN DASA"/>
    <property type="match status" value="1"/>
</dbReference>
<proteinExistence type="predicted"/>
<reference evidence="2 3" key="1">
    <citation type="submission" date="2018-08" db="EMBL/GenBank/DDBJ databases">
        <title>A genome reference for cultivated species of the human gut microbiota.</title>
        <authorList>
            <person name="Zou Y."/>
            <person name="Xue W."/>
            <person name="Luo G."/>
        </authorList>
    </citation>
    <scope>NUCLEOTIDE SEQUENCE [LARGE SCALE GENOMIC DNA]</scope>
    <source>
        <strain evidence="2 3">AF19-21</strain>
    </source>
</reference>
<name>A0A3E2WJL1_9FIRM</name>
<evidence type="ECO:0000313" key="3">
    <source>
        <dbReference type="Proteomes" id="UP000261111"/>
    </source>
</evidence>
<evidence type="ECO:0000313" key="2">
    <source>
        <dbReference type="EMBL" id="RGC26876.1"/>
    </source>
</evidence>